<feature type="non-terminal residue" evidence="1">
    <location>
        <position position="365"/>
    </location>
</feature>
<reference evidence="1" key="1">
    <citation type="journal article" date="2014" name="Front. Microbiol.">
        <title>High frequency of phylogenetically diverse reductive dehalogenase-homologous genes in deep subseafloor sedimentary metagenomes.</title>
        <authorList>
            <person name="Kawai M."/>
            <person name="Futagami T."/>
            <person name="Toyoda A."/>
            <person name="Takaki Y."/>
            <person name="Nishi S."/>
            <person name="Hori S."/>
            <person name="Arai W."/>
            <person name="Tsubouchi T."/>
            <person name="Morono Y."/>
            <person name="Uchiyama I."/>
            <person name="Ito T."/>
            <person name="Fujiyama A."/>
            <person name="Inagaki F."/>
            <person name="Takami H."/>
        </authorList>
    </citation>
    <scope>NUCLEOTIDE SEQUENCE</scope>
    <source>
        <strain evidence="1">Expedition CK06-06</strain>
    </source>
</reference>
<dbReference type="SUPFAM" id="SSF50956">
    <property type="entry name" value="Thermostable phytase (3-phytase)"/>
    <property type="match status" value="1"/>
</dbReference>
<name>X1MQ39_9ZZZZ</name>
<evidence type="ECO:0000313" key="1">
    <source>
        <dbReference type="EMBL" id="GAI16805.1"/>
    </source>
</evidence>
<organism evidence="1">
    <name type="scientific">marine sediment metagenome</name>
    <dbReference type="NCBI Taxonomy" id="412755"/>
    <lineage>
        <taxon>unclassified sequences</taxon>
        <taxon>metagenomes</taxon>
        <taxon>ecological metagenomes</taxon>
    </lineage>
</organism>
<feature type="non-terminal residue" evidence="1">
    <location>
        <position position="1"/>
    </location>
</feature>
<comment type="caution">
    <text evidence="1">The sequence shown here is derived from an EMBL/GenBank/DDBJ whole genome shotgun (WGS) entry which is preliminary data.</text>
</comment>
<dbReference type="EMBL" id="BARV01008151">
    <property type="protein sequence ID" value="GAI16805.1"/>
    <property type="molecule type" value="Genomic_DNA"/>
</dbReference>
<gene>
    <name evidence="1" type="ORF">S06H3_16470</name>
</gene>
<sequence length="365" mass="40889">DPIGETLEVTISGSFTCRAIAYNSEDDTFFVSNWGDPVWEVSRDAGVVDQFDLVKTVSTYGFAYDKWSDGGPFLWVYDQTSGSPDMIYQWDLAAGGFTDVEHNVQDDISNSGIAGGLCLAEAFEPGQATLGGCSQGVPDIMFMYDIDALTVLPEHDLGIKKIICPESGYATADIPIQVMVKNYGNHTETTDVQLDIIKCEGSENFLLDENFSEVTNLTFPPEGWTTDWWNVSNTSEAGAEAPEAICNKSVQWAAGDLYDNYLCSPPIDCTGWEKVNLRFALSADIERPNYNYLYLKYRKNSTSSWKDVTPWENPISQDFTDWFEIGCYGFGGDLGNEFQINFTFIGYAYYFYYWYLDDVTLETCG</sequence>
<dbReference type="AlphaFoldDB" id="X1MQ39"/>
<accession>X1MQ39</accession>
<protein>
    <submittedName>
        <fullName evidence="1">Uncharacterized protein</fullName>
    </submittedName>
</protein>
<proteinExistence type="predicted"/>